<protein>
    <submittedName>
        <fullName evidence="3 4">Uncharacterized protein</fullName>
    </submittedName>
</protein>
<evidence type="ECO:0000313" key="4">
    <source>
        <dbReference type="WBParaSite" id="SRDH1_3950.2"/>
    </source>
</evidence>
<accession>A0AA85F845</accession>
<dbReference type="WBParaSite" id="SRDH1_3950.2">
    <property type="protein sequence ID" value="SRDH1_3950.2"/>
    <property type="gene ID" value="SRDH1_3950"/>
</dbReference>
<dbReference type="Proteomes" id="UP000050792">
    <property type="component" value="Unassembled WGS sequence"/>
</dbReference>
<proteinExistence type="predicted"/>
<organism evidence="2 3">
    <name type="scientific">Schistosoma rodhaini</name>
    <dbReference type="NCBI Taxonomy" id="6188"/>
    <lineage>
        <taxon>Eukaryota</taxon>
        <taxon>Metazoa</taxon>
        <taxon>Spiralia</taxon>
        <taxon>Lophotrochozoa</taxon>
        <taxon>Platyhelminthes</taxon>
        <taxon>Trematoda</taxon>
        <taxon>Digenea</taxon>
        <taxon>Strigeidida</taxon>
        <taxon>Schistosomatoidea</taxon>
        <taxon>Schistosomatidae</taxon>
        <taxon>Schistosoma</taxon>
    </lineage>
</organism>
<reference evidence="3 4" key="2">
    <citation type="submission" date="2023-11" db="UniProtKB">
        <authorList>
            <consortium name="WormBaseParasite"/>
        </authorList>
    </citation>
    <scope>IDENTIFICATION</scope>
</reference>
<dbReference type="AlphaFoldDB" id="A0AA85F845"/>
<feature type="transmembrane region" description="Helical" evidence="1">
    <location>
        <begin position="135"/>
        <end position="157"/>
    </location>
</feature>
<sequence length="586" mass="67618">MYTNSSLQKNRRDMYECRRNKHLSFDKNSKQNLLNSSLPIQLDNVDHYYYELMKLCSTSKNYDKNSKTSDFYCQKPLTNTFMSSNSNYSAEFQNSHLLCCLCCSEHSIGNPDKSVVHYLNSCCNSQKLQRIIHNLILILLGISIVLSIILSLLGIFLNYRTCLTAGCILGIASFGALLHSCLRHRALPNSSIPIILGQSYMHPVVNNIPLSMNKLYRKHQQFAQRHRQLLNYDYSRNNLTKHSYFTPTDGFYTNDQDYNNSKNNHGKNIPIKCKRNLDKLCYTTYQTTTDVEYNHSGNERNMECSSESSSIPSMKLSVTTVSGDLVETTSVTTTTTTTTINTVASSQKRSDDNNNINKQNISLHKNPVKCDDNKSITFIECGICRPSSSYPTDYEYQRNHMDYTHSNNLVDESKNYVPRYSSPCSSTKATNVQQLQFRYSDSRDLSLSSEIKAESQDQIKRVKPFQKNTFTHIQPNSLNSCNIEVDKQFHPYYSVNSSVDGKSNLFIHNTHINEQPKHLNSFMIYPNSKSRNKIILRNYLNLLDGLYRHVNHSQRPNYSNDRSNEEYNSDIFGPRVWLSWKNWIDK</sequence>
<dbReference type="WBParaSite" id="SRDH1_3950.3">
    <property type="protein sequence ID" value="SRDH1_3950.3"/>
    <property type="gene ID" value="SRDH1_3950"/>
</dbReference>
<dbReference type="WBParaSite" id="SRDH1_3950.1">
    <property type="protein sequence ID" value="SRDH1_3950.1"/>
    <property type="gene ID" value="SRDH1_3950"/>
</dbReference>
<evidence type="ECO:0000256" key="1">
    <source>
        <dbReference type="SAM" id="Phobius"/>
    </source>
</evidence>
<keyword evidence="1" id="KW-0472">Membrane</keyword>
<name>A0AA85F845_9TREM</name>
<evidence type="ECO:0000313" key="3">
    <source>
        <dbReference type="WBParaSite" id="SRDH1_3950.1"/>
    </source>
</evidence>
<reference evidence="2" key="1">
    <citation type="submission" date="2022-06" db="EMBL/GenBank/DDBJ databases">
        <authorList>
            <person name="Berger JAMES D."/>
            <person name="Berger JAMES D."/>
        </authorList>
    </citation>
    <scope>NUCLEOTIDE SEQUENCE [LARGE SCALE GENOMIC DNA]</scope>
</reference>
<keyword evidence="2" id="KW-1185">Reference proteome</keyword>
<keyword evidence="1" id="KW-0812">Transmembrane</keyword>
<keyword evidence="1" id="KW-1133">Transmembrane helix</keyword>
<evidence type="ECO:0000313" key="2">
    <source>
        <dbReference type="Proteomes" id="UP000050792"/>
    </source>
</evidence>